<sequence>MGESSGHSLEACIAAWRNRRLHPSEAVGEALADYHFSRGDFDAAIAAYANCEPVSERIKAKCGWCLAVLGRCEEAANFLTPENCGSSSAELAVLAATVAGGWNRRKLYPGSGASAQEVQTRREQVEELVQRALNSTTPPDQLAFFAYMDLLEWYEDREAALGVVERALTLYPLASMTEWQARLLRHLNRPNDTVFNTLLARLPDPPWSSYLKEVFDSALALSRYDDASGALDLFEQKLRNEIDPVFDARLAILRAYIELRRALDADPGAAVRGLAGVTTVCRNLSGVARAENLHLLAAKLRLALAAVTGDAESLRESATSILGTVWAVEDAPDYSPGYDLMQVGDETFEVDFGVGYQAPAVVAALPAQEQTKWTLLMALRLIYEDEEPNASACEFIAQHGAEWAPAWAAREVANIILASKAPNARNAGRALVRYCLYIERRFGSRASALGFEYDDLSAAQLGELVDGIEEEFRELAVDTVASGRLLLKELGAVLTAQKAYQPLKVLSDLVLTRASSEPDALFYAALSRQEMEQFVVARSLYERLLELVPDFRAAYWNLTLIHETQGNADALEELIRALEERARGGAESWVKARDRARAALTHARQHQAAADFRAFVSRELMSFPDLRSTAFSAPELSLLEAACLVALLRASELNHSTWTLAPFAANAHPFEPTYKFRSVLLDLAMKGIIRIADSTPMTAFTAKDGRLRYYLDQVHWSISPHTLALHSQIRDMTRHQWPDHWRAHAEILSRDLATEECIAYIEHLAEERKLDPPDQADARALFRELLEHCSVGKCWYYIYSGVQAANDYRTKYPVSRAQVTEAFGGS</sequence>
<gene>
    <name evidence="1" type="ORF">GCM10011487_54100</name>
</gene>
<dbReference type="SUPFAM" id="SSF48452">
    <property type="entry name" value="TPR-like"/>
    <property type="match status" value="2"/>
</dbReference>
<dbReference type="AlphaFoldDB" id="A0A829YJL4"/>
<evidence type="ECO:0000313" key="1">
    <source>
        <dbReference type="EMBL" id="GFE83410.1"/>
    </source>
</evidence>
<evidence type="ECO:0008006" key="3">
    <source>
        <dbReference type="Google" id="ProtNLM"/>
    </source>
</evidence>
<dbReference type="Proteomes" id="UP000445000">
    <property type="component" value="Unassembled WGS sequence"/>
</dbReference>
<proteinExistence type="predicted"/>
<dbReference type="EMBL" id="BLJN01000006">
    <property type="protein sequence ID" value="GFE83410.1"/>
    <property type="molecule type" value="Genomic_DNA"/>
</dbReference>
<name>A0A829YJL4_9GAMM</name>
<dbReference type="InterPro" id="IPR011990">
    <property type="entry name" value="TPR-like_helical_dom_sf"/>
</dbReference>
<reference evidence="2" key="1">
    <citation type="submission" date="2020-01" db="EMBL/GenBank/DDBJ databases">
        <title>'Steroidobacter agaridevorans' sp. nov., agar-degrading bacteria isolated from rhizosphere soils.</title>
        <authorList>
            <person name="Ikenaga M."/>
            <person name="Kataoka M."/>
            <person name="Murouchi A."/>
            <person name="Katsuragi S."/>
            <person name="Sakai M."/>
        </authorList>
    </citation>
    <scope>NUCLEOTIDE SEQUENCE [LARGE SCALE GENOMIC DNA]</scope>
    <source>
        <strain evidence="2">YU21-B</strain>
    </source>
</reference>
<evidence type="ECO:0000313" key="2">
    <source>
        <dbReference type="Proteomes" id="UP000445000"/>
    </source>
</evidence>
<dbReference type="Gene3D" id="1.25.40.10">
    <property type="entry name" value="Tetratricopeptide repeat domain"/>
    <property type="match status" value="2"/>
</dbReference>
<keyword evidence="2" id="KW-1185">Reference proteome</keyword>
<organism evidence="1 2">
    <name type="scientific">Steroidobacter agaridevorans</name>
    <dbReference type="NCBI Taxonomy" id="2695856"/>
    <lineage>
        <taxon>Bacteria</taxon>
        <taxon>Pseudomonadati</taxon>
        <taxon>Pseudomonadota</taxon>
        <taxon>Gammaproteobacteria</taxon>
        <taxon>Steroidobacterales</taxon>
        <taxon>Steroidobacteraceae</taxon>
        <taxon>Steroidobacter</taxon>
    </lineage>
</organism>
<accession>A0A829YJL4</accession>
<protein>
    <recommendedName>
        <fullName evidence="3">Tetratricopeptide repeat protein</fullName>
    </recommendedName>
</protein>
<comment type="caution">
    <text evidence="1">The sequence shown here is derived from an EMBL/GenBank/DDBJ whole genome shotgun (WGS) entry which is preliminary data.</text>
</comment>